<proteinExistence type="predicted"/>
<dbReference type="AlphaFoldDB" id="A0ABC8A1I3"/>
<protein>
    <submittedName>
        <fullName evidence="1">Uncharacterized protein</fullName>
    </submittedName>
</protein>
<reference evidence="1 2" key="1">
    <citation type="journal article" date="2014" name="Genome Announc.">
        <title>Complete Genome Sequences of Two Escherichia coli O145:H28 Outbreak Strains of Food Origin.</title>
        <authorList>
            <person name="Cooper K.K."/>
            <person name="Mandrell R.E."/>
            <person name="Louie J.W."/>
            <person name="Korlach J."/>
            <person name="Clark T.A."/>
            <person name="Parker C.T."/>
            <person name="Huynh S."/>
            <person name="Chain P.S."/>
            <person name="Ahmed S."/>
            <person name="Carter M.Q."/>
        </authorList>
    </citation>
    <scope>NUCLEOTIDE SEQUENCE [LARGE SCALE GENOMIC DNA]</scope>
    <source>
        <strain evidence="1 2">RM12581</strain>
    </source>
</reference>
<evidence type="ECO:0000313" key="2">
    <source>
        <dbReference type="Proteomes" id="UP000025231"/>
    </source>
</evidence>
<sequence>MFRGSHIDAFLDASSAVYADDHGPAMVDLFYCVWAFA</sequence>
<accession>A0ABC8A1I3</accession>
<gene>
    <name evidence="1" type="ORF">ECRM12581_26385</name>
</gene>
<organism evidence="1 2">
    <name type="scientific">Escherichia coli O145:H28 (strain RM12581)</name>
    <dbReference type="NCBI Taxonomy" id="1248823"/>
    <lineage>
        <taxon>Bacteria</taxon>
        <taxon>Pseudomonadati</taxon>
        <taxon>Pseudomonadota</taxon>
        <taxon>Gammaproteobacteria</taxon>
        <taxon>Enterobacterales</taxon>
        <taxon>Enterobacteriaceae</taxon>
        <taxon>Escherichia</taxon>
    </lineage>
</organism>
<dbReference type="Proteomes" id="UP000025231">
    <property type="component" value="Chromosome"/>
</dbReference>
<dbReference type="EMBL" id="CP007136">
    <property type="protein sequence ID" value="AHY73807.1"/>
    <property type="molecule type" value="Genomic_DNA"/>
</dbReference>
<name>A0ABC8A1I3_ECOLR</name>
<evidence type="ECO:0000313" key="1">
    <source>
        <dbReference type="EMBL" id="AHY73807.1"/>
    </source>
</evidence>